<evidence type="ECO:0008006" key="3">
    <source>
        <dbReference type="Google" id="ProtNLM"/>
    </source>
</evidence>
<evidence type="ECO:0000313" key="2">
    <source>
        <dbReference type="Proteomes" id="UP000199024"/>
    </source>
</evidence>
<protein>
    <recommendedName>
        <fullName evidence="3">ACT domain-containing protein</fullName>
    </recommendedName>
</protein>
<gene>
    <name evidence="1" type="ORF">SAMN05421771_1737</name>
</gene>
<name>A0A1I6M2V1_9BACT</name>
<proteinExistence type="predicted"/>
<dbReference type="AlphaFoldDB" id="A0A1I6M2V1"/>
<accession>A0A1I6M2V1</accession>
<dbReference type="EMBL" id="FOZL01000001">
    <property type="protein sequence ID" value="SFS10047.1"/>
    <property type="molecule type" value="Genomic_DNA"/>
</dbReference>
<evidence type="ECO:0000313" key="1">
    <source>
        <dbReference type="EMBL" id="SFS10047.1"/>
    </source>
</evidence>
<keyword evidence="2" id="KW-1185">Reference proteome</keyword>
<reference evidence="1 2" key="1">
    <citation type="submission" date="2016-10" db="EMBL/GenBank/DDBJ databases">
        <authorList>
            <person name="de Groot N.N."/>
        </authorList>
    </citation>
    <scope>NUCLEOTIDE SEQUENCE [LARGE SCALE GENOMIC DNA]</scope>
    <source>
        <strain evidence="1 2">DSM 21001</strain>
    </source>
</reference>
<dbReference type="RefSeq" id="WP_089838454.1">
    <property type="nucleotide sequence ID" value="NZ_FOZL01000001.1"/>
</dbReference>
<organism evidence="1 2">
    <name type="scientific">Granulicella pectinivorans</name>
    <dbReference type="NCBI Taxonomy" id="474950"/>
    <lineage>
        <taxon>Bacteria</taxon>
        <taxon>Pseudomonadati</taxon>
        <taxon>Acidobacteriota</taxon>
        <taxon>Terriglobia</taxon>
        <taxon>Terriglobales</taxon>
        <taxon>Acidobacteriaceae</taxon>
        <taxon>Granulicella</taxon>
    </lineage>
</organism>
<sequence length="77" mass="8852">MTWKFHVFATTQRRMYSRILQVLESQMVEVHSFAGEARGAEICVSFLVSSPDDKAYRIKTLLYGLEGVQHVKAFADR</sequence>
<dbReference type="Proteomes" id="UP000199024">
    <property type="component" value="Unassembled WGS sequence"/>
</dbReference>